<evidence type="ECO:0000313" key="3">
    <source>
        <dbReference type="Proteomes" id="UP000319671"/>
    </source>
</evidence>
<keyword evidence="1" id="KW-0472">Membrane</keyword>
<feature type="transmembrane region" description="Helical" evidence="1">
    <location>
        <begin position="94"/>
        <end position="115"/>
    </location>
</feature>
<name>A0A561CR65_9BACI</name>
<evidence type="ECO:0000313" key="2">
    <source>
        <dbReference type="EMBL" id="TWD93706.1"/>
    </source>
</evidence>
<gene>
    <name evidence="2" type="ORF">FB550_114145</name>
</gene>
<dbReference type="AlphaFoldDB" id="A0A561CR65"/>
<keyword evidence="3" id="KW-1185">Reference proteome</keyword>
<dbReference type="RefSeq" id="WP_144567494.1">
    <property type="nucleotide sequence ID" value="NZ_VIVN01000014.1"/>
</dbReference>
<keyword evidence="1" id="KW-1133">Transmembrane helix</keyword>
<dbReference type="EMBL" id="VIVN01000014">
    <property type="protein sequence ID" value="TWD93706.1"/>
    <property type="molecule type" value="Genomic_DNA"/>
</dbReference>
<evidence type="ECO:0000256" key="1">
    <source>
        <dbReference type="SAM" id="Phobius"/>
    </source>
</evidence>
<protein>
    <submittedName>
        <fullName evidence="2">Uncharacterized protein DUF1360</fullName>
    </submittedName>
</protein>
<dbReference type="InterPro" id="IPR010773">
    <property type="entry name" value="Mycophage_PG1_Gp7"/>
</dbReference>
<keyword evidence="1" id="KW-0812">Transmembrane</keyword>
<dbReference type="Proteomes" id="UP000319671">
    <property type="component" value="Unassembled WGS sequence"/>
</dbReference>
<sequence length="117" mass="13680">MNITYLTLLLLSLASFRLTRLLVFDRIFEFIREPFFDEVREEHEGEVEIYYVPKKTGIKKFIGELLSCYWCTGVWSAAFIVSFHYICPEFSRPLILILAVAGFASLLELCVQLFIEK</sequence>
<reference evidence="2 3" key="1">
    <citation type="submission" date="2019-06" db="EMBL/GenBank/DDBJ databases">
        <title>Sorghum-associated microbial communities from plants grown in Nebraska, USA.</title>
        <authorList>
            <person name="Schachtman D."/>
        </authorList>
    </citation>
    <scope>NUCLEOTIDE SEQUENCE [LARGE SCALE GENOMIC DNA]</scope>
    <source>
        <strain evidence="2 3">2482</strain>
    </source>
</reference>
<feature type="transmembrane region" description="Helical" evidence="1">
    <location>
        <begin position="61"/>
        <end position="87"/>
    </location>
</feature>
<comment type="caution">
    <text evidence="2">The sequence shown here is derived from an EMBL/GenBank/DDBJ whole genome shotgun (WGS) entry which is preliminary data.</text>
</comment>
<dbReference type="Pfam" id="PF07098">
    <property type="entry name" value="DUF1360"/>
    <property type="match status" value="1"/>
</dbReference>
<proteinExistence type="predicted"/>
<organism evidence="2 3">
    <name type="scientific">Neobacillus bataviensis</name>
    <dbReference type="NCBI Taxonomy" id="220685"/>
    <lineage>
        <taxon>Bacteria</taxon>
        <taxon>Bacillati</taxon>
        <taxon>Bacillota</taxon>
        <taxon>Bacilli</taxon>
        <taxon>Bacillales</taxon>
        <taxon>Bacillaceae</taxon>
        <taxon>Neobacillus</taxon>
    </lineage>
</organism>
<accession>A0A561CR65</accession>